<keyword evidence="3" id="KW-1185">Reference proteome</keyword>
<name>A0A835MT78_9ROSI</name>
<keyword evidence="1" id="KW-0472">Membrane</keyword>
<dbReference type="Proteomes" id="UP000657918">
    <property type="component" value="Unassembled WGS sequence"/>
</dbReference>
<feature type="transmembrane region" description="Helical" evidence="1">
    <location>
        <begin position="72"/>
        <end position="101"/>
    </location>
</feature>
<evidence type="ECO:0000256" key="1">
    <source>
        <dbReference type="SAM" id="Phobius"/>
    </source>
</evidence>
<proteinExistence type="predicted"/>
<dbReference type="EMBL" id="JADGMS010000009">
    <property type="protein sequence ID" value="KAF9675739.1"/>
    <property type="molecule type" value="Genomic_DNA"/>
</dbReference>
<protein>
    <submittedName>
        <fullName evidence="2">Uncharacterized protein</fullName>
    </submittedName>
</protein>
<accession>A0A835MT78</accession>
<evidence type="ECO:0000313" key="2">
    <source>
        <dbReference type="EMBL" id="KAF9675739.1"/>
    </source>
</evidence>
<comment type="caution">
    <text evidence="2">The sequence shown here is derived from an EMBL/GenBank/DDBJ whole genome shotgun (WGS) entry which is preliminary data.</text>
</comment>
<evidence type="ECO:0000313" key="3">
    <source>
        <dbReference type="Proteomes" id="UP000657918"/>
    </source>
</evidence>
<reference evidence="2 3" key="1">
    <citation type="submission" date="2020-10" db="EMBL/GenBank/DDBJ databases">
        <title>Plant Genome Project.</title>
        <authorList>
            <person name="Zhang R.-G."/>
        </authorList>
    </citation>
    <scope>NUCLEOTIDE SEQUENCE [LARGE SCALE GENOMIC DNA]</scope>
    <source>
        <strain evidence="2">FAFU-HL-1</strain>
        <tissue evidence="2">Leaf</tissue>
    </source>
</reference>
<keyword evidence="1" id="KW-1133">Transmembrane helix</keyword>
<organism evidence="2 3">
    <name type="scientific">Salix dunnii</name>
    <dbReference type="NCBI Taxonomy" id="1413687"/>
    <lineage>
        <taxon>Eukaryota</taxon>
        <taxon>Viridiplantae</taxon>
        <taxon>Streptophyta</taxon>
        <taxon>Embryophyta</taxon>
        <taxon>Tracheophyta</taxon>
        <taxon>Spermatophyta</taxon>
        <taxon>Magnoliopsida</taxon>
        <taxon>eudicotyledons</taxon>
        <taxon>Gunneridae</taxon>
        <taxon>Pentapetalae</taxon>
        <taxon>rosids</taxon>
        <taxon>fabids</taxon>
        <taxon>Malpighiales</taxon>
        <taxon>Salicaceae</taxon>
        <taxon>Saliceae</taxon>
        <taxon>Salix</taxon>
    </lineage>
</organism>
<dbReference type="AlphaFoldDB" id="A0A835MT78"/>
<sequence length="115" mass="13106">MNDPKYGYPYPPQGSYMILSLFKASNDHLILVSRNSNDVGAYQGPPPVMAPPQYYAPPPPPQRQVGFLEGWYAFYFFLHFLQLYVAAACWMSVAVTLQLYLSPNDACDYSRSLWL</sequence>
<keyword evidence="1" id="KW-0812">Transmembrane</keyword>
<dbReference type="OrthoDB" id="10577433at2759"/>
<gene>
    <name evidence="2" type="ORF">SADUNF_Sadunf09G0064200</name>
</gene>